<dbReference type="EMBL" id="JABBWM010000220">
    <property type="protein sequence ID" value="KAG2084379.1"/>
    <property type="molecule type" value="Genomic_DNA"/>
</dbReference>
<evidence type="ECO:0000313" key="1">
    <source>
        <dbReference type="EMBL" id="KAG2084379.1"/>
    </source>
</evidence>
<accession>A0A9P7ES30</accession>
<proteinExistence type="predicted"/>
<reference evidence="1" key="1">
    <citation type="journal article" date="2020" name="New Phytol.">
        <title>Comparative genomics reveals dynamic genome evolution in host specialist ectomycorrhizal fungi.</title>
        <authorList>
            <person name="Lofgren L.A."/>
            <person name="Nguyen N.H."/>
            <person name="Vilgalys R."/>
            <person name="Ruytinx J."/>
            <person name="Liao H.L."/>
            <person name="Branco S."/>
            <person name="Kuo A."/>
            <person name="LaButti K."/>
            <person name="Lipzen A."/>
            <person name="Andreopoulos W."/>
            <person name="Pangilinan J."/>
            <person name="Riley R."/>
            <person name="Hundley H."/>
            <person name="Na H."/>
            <person name="Barry K."/>
            <person name="Grigoriev I.V."/>
            <person name="Stajich J.E."/>
            <person name="Kennedy P.G."/>
        </authorList>
    </citation>
    <scope>NUCLEOTIDE SEQUENCE</scope>
    <source>
        <strain evidence="1">FC423</strain>
    </source>
</reference>
<name>A0A9P7ES30_9AGAM</name>
<gene>
    <name evidence="1" type="ORF">F5147DRAFT_659849</name>
</gene>
<comment type="caution">
    <text evidence="1">The sequence shown here is derived from an EMBL/GenBank/DDBJ whole genome shotgun (WGS) entry which is preliminary data.</text>
</comment>
<dbReference type="AlphaFoldDB" id="A0A9P7ES30"/>
<keyword evidence="2" id="KW-1185">Reference proteome</keyword>
<dbReference type="RefSeq" id="XP_041284494.1">
    <property type="nucleotide sequence ID" value="XM_041434633.1"/>
</dbReference>
<organism evidence="1 2">
    <name type="scientific">Suillus discolor</name>
    <dbReference type="NCBI Taxonomy" id="1912936"/>
    <lineage>
        <taxon>Eukaryota</taxon>
        <taxon>Fungi</taxon>
        <taxon>Dikarya</taxon>
        <taxon>Basidiomycota</taxon>
        <taxon>Agaricomycotina</taxon>
        <taxon>Agaricomycetes</taxon>
        <taxon>Agaricomycetidae</taxon>
        <taxon>Boletales</taxon>
        <taxon>Suillineae</taxon>
        <taxon>Suillaceae</taxon>
        <taxon>Suillus</taxon>
    </lineage>
</organism>
<evidence type="ECO:0000313" key="2">
    <source>
        <dbReference type="Proteomes" id="UP000823399"/>
    </source>
</evidence>
<dbReference type="Proteomes" id="UP000823399">
    <property type="component" value="Unassembled WGS sequence"/>
</dbReference>
<protein>
    <submittedName>
        <fullName evidence="1">Uncharacterized protein</fullName>
    </submittedName>
</protein>
<dbReference type="OrthoDB" id="10526771at2759"/>
<dbReference type="GeneID" id="64696892"/>
<sequence length="299" mass="32935">MESANAQINNAQINNNDSLNSLVPAFQPDVPGPLIVSGSVVGVWNNAVETAQYRIQSHTPAPPAPFPITIEDKCWVMLMALRREEELQETMRYLENAWRELTEVKKLLGIGIEFATGAHLAIGETVSGTVQFLKRLVVQQTDQGEMAHLKQGLRSMLQHRLGFQVLVVLGRGIPAAGSACPGVEFVGGSYKDVQIGHKNGHSCFRLPNPSARLRAQRLGKQKVQTTRDPSAVHPKRHTRNGLTTSVVISSVAELMVDTLDTAYVKFCWPVKKLLRGRVLEGMKFAYEEKETDSITWGAG</sequence>